<dbReference type="SUPFAM" id="SSF57196">
    <property type="entry name" value="EGF/Laminin"/>
    <property type="match status" value="1"/>
</dbReference>
<evidence type="ECO:0000313" key="10">
    <source>
        <dbReference type="RefSeq" id="XP_006822914.1"/>
    </source>
</evidence>
<evidence type="ECO:0000256" key="3">
    <source>
        <dbReference type="ARBA" id="ARBA00022801"/>
    </source>
</evidence>
<keyword evidence="6" id="KW-0812">Transmembrane</keyword>
<dbReference type="PROSITE" id="PS01186">
    <property type="entry name" value="EGF_2"/>
    <property type="match status" value="1"/>
</dbReference>
<evidence type="ECO:0000256" key="4">
    <source>
        <dbReference type="ARBA" id="ARBA00023157"/>
    </source>
</evidence>
<dbReference type="SMART" id="SM00042">
    <property type="entry name" value="CUB"/>
    <property type="match status" value="1"/>
</dbReference>
<feature type="domain" description="CUB" evidence="7">
    <location>
        <begin position="50"/>
        <end position="162"/>
    </location>
</feature>
<feature type="transmembrane region" description="Helical" evidence="6">
    <location>
        <begin position="268"/>
        <end position="289"/>
    </location>
</feature>
<keyword evidence="2" id="KW-0677">Repeat</keyword>
<evidence type="ECO:0000313" key="9">
    <source>
        <dbReference type="Proteomes" id="UP000694865"/>
    </source>
</evidence>
<gene>
    <name evidence="10" type="primary">LOC102803030</name>
</gene>
<dbReference type="PROSITE" id="PS01180">
    <property type="entry name" value="CUB"/>
    <property type="match status" value="1"/>
</dbReference>
<evidence type="ECO:0000259" key="8">
    <source>
        <dbReference type="PROSITE" id="PS50026"/>
    </source>
</evidence>
<dbReference type="RefSeq" id="XP_006822914.1">
    <property type="nucleotide sequence ID" value="XM_006822851.1"/>
</dbReference>
<accession>A0ABM0MSC3</accession>
<keyword evidence="9" id="KW-1185">Reference proteome</keyword>
<dbReference type="CDD" id="cd00041">
    <property type="entry name" value="CUB"/>
    <property type="match status" value="1"/>
</dbReference>
<dbReference type="CDD" id="cd00054">
    <property type="entry name" value="EGF_CA"/>
    <property type="match status" value="1"/>
</dbReference>
<dbReference type="PANTHER" id="PTHR24255">
    <property type="entry name" value="COMPLEMENT COMPONENT 1, S SUBCOMPONENT-RELATED"/>
    <property type="match status" value="1"/>
</dbReference>
<evidence type="ECO:0000256" key="5">
    <source>
        <dbReference type="PROSITE-ProRule" id="PRU00076"/>
    </source>
</evidence>
<keyword evidence="1" id="KW-0645">Protease</keyword>
<dbReference type="PROSITE" id="PS50026">
    <property type="entry name" value="EGF_3"/>
    <property type="match status" value="1"/>
</dbReference>
<evidence type="ECO:0000259" key="7">
    <source>
        <dbReference type="PROSITE" id="PS01180"/>
    </source>
</evidence>
<dbReference type="Pfam" id="PF00431">
    <property type="entry name" value="CUB"/>
    <property type="match status" value="1"/>
</dbReference>
<dbReference type="InterPro" id="IPR035914">
    <property type="entry name" value="Sperma_CUB_dom_sf"/>
</dbReference>
<keyword evidence="6" id="KW-0472">Membrane</keyword>
<dbReference type="SMART" id="SM00179">
    <property type="entry name" value="EGF_CA"/>
    <property type="match status" value="1"/>
</dbReference>
<evidence type="ECO:0000256" key="2">
    <source>
        <dbReference type="ARBA" id="ARBA00022737"/>
    </source>
</evidence>
<organism evidence="9 10">
    <name type="scientific">Saccoglossus kowalevskii</name>
    <name type="common">Acorn worm</name>
    <dbReference type="NCBI Taxonomy" id="10224"/>
    <lineage>
        <taxon>Eukaryota</taxon>
        <taxon>Metazoa</taxon>
        <taxon>Hemichordata</taxon>
        <taxon>Enteropneusta</taxon>
        <taxon>Harrimaniidae</taxon>
        <taxon>Saccoglossus</taxon>
    </lineage>
</organism>
<dbReference type="PROSITE" id="PS00010">
    <property type="entry name" value="ASX_HYDROXYL"/>
    <property type="match status" value="1"/>
</dbReference>
<dbReference type="SUPFAM" id="SSF49854">
    <property type="entry name" value="Spermadhesin, CUB domain"/>
    <property type="match status" value="1"/>
</dbReference>
<dbReference type="Gene3D" id="2.10.25.10">
    <property type="entry name" value="Laminin"/>
    <property type="match status" value="1"/>
</dbReference>
<dbReference type="InterPro" id="IPR018097">
    <property type="entry name" value="EGF_Ca-bd_CS"/>
</dbReference>
<dbReference type="PANTHER" id="PTHR24255:SF31">
    <property type="entry name" value="CUBILIN-LIKE PROTEIN"/>
    <property type="match status" value="1"/>
</dbReference>
<name>A0ABM0MSC3_SACKO</name>
<keyword evidence="4" id="KW-1015">Disulfide bond</keyword>
<comment type="caution">
    <text evidence="5">Lacks conserved residue(s) required for the propagation of feature annotation.</text>
</comment>
<protein>
    <submittedName>
        <fullName evidence="10">Tolloid-like protein 1-like</fullName>
    </submittedName>
</protein>
<dbReference type="InterPro" id="IPR000742">
    <property type="entry name" value="EGF"/>
</dbReference>
<dbReference type="SMART" id="SM00181">
    <property type="entry name" value="EGF"/>
    <property type="match status" value="1"/>
</dbReference>
<proteinExistence type="predicted"/>
<keyword evidence="6" id="KW-1133">Transmembrane helix</keyword>
<keyword evidence="5" id="KW-0245">EGF-like domain</keyword>
<dbReference type="InterPro" id="IPR000859">
    <property type="entry name" value="CUB_dom"/>
</dbReference>
<dbReference type="Pfam" id="PF14670">
    <property type="entry name" value="FXa_inhibition"/>
    <property type="match status" value="1"/>
</dbReference>
<keyword evidence="3" id="KW-0378">Hydrolase</keyword>
<dbReference type="Proteomes" id="UP000694865">
    <property type="component" value="Unplaced"/>
</dbReference>
<dbReference type="InterPro" id="IPR001881">
    <property type="entry name" value="EGF-like_Ca-bd_dom"/>
</dbReference>
<sequence>MFLFTDVDECENDNGGCGHVCTNTIGSYNCSCRNGYMLHENGHSCKESDCTHTIRLAEGEITSPNWPDNYPKKKDCTWLIIGAAGHRLELEFDEFDLEQHQECAYDHVMIYDGDSEENRILGRYCGNHNPQTVTASSNKMYITLHSDASVSRTGFLAKHYTVLTNLLGFWVAVPNERQSLSVANNSDDDISELLMDELGELNIETCKGREKTSVPKLCVTRWAARVTTLSALLVKYKIVLESMEAIRDRSNGDAKRDAYARMLIDPQFIVALVVAQFILSYCACVTIALQSVNCDLAKAYKDIKLCKEAIRKSHCDDR</sequence>
<evidence type="ECO:0000256" key="1">
    <source>
        <dbReference type="ARBA" id="ARBA00022670"/>
    </source>
</evidence>
<feature type="domain" description="EGF-like" evidence="8">
    <location>
        <begin position="6"/>
        <end position="46"/>
    </location>
</feature>
<dbReference type="GeneID" id="102803030"/>
<evidence type="ECO:0000256" key="6">
    <source>
        <dbReference type="SAM" id="Phobius"/>
    </source>
</evidence>
<dbReference type="Gene3D" id="2.60.120.290">
    <property type="entry name" value="Spermadhesin, CUB domain"/>
    <property type="match status" value="1"/>
</dbReference>
<reference evidence="10" key="1">
    <citation type="submission" date="2025-08" db="UniProtKB">
        <authorList>
            <consortium name="RefSeq"/>
        </authorList>
    </citation>
    <scope>IDENTIFICATION</scope>
    <source>
        <tissue evidence="10">Testes</tissue>
    </source>
</reference>
<dbReference type="PROSITE" id="PS01187">
    <property type="entry name" value="EGF_CA"/>
    <property type="match status" value="1"/>
</dbReference>
<dbReference type="InterPro" id="IPR000152">
    <property type="entry name" value="EGF-type_Asp/Asn_hydroxyl_site"/>
</dbReference>